<feature type="region of interest" description="Disordered" evidence="3">
    <location>
        <begin position="253"/>
        <end position="284"/>
    </location>
</feature>
<dbReference type="HOGENOM" id="CLU_031371_0_0_3"/>
<evidence type="ECO:0000313" key="6">
    <source>
        <dbReference type="Proteomes" id="UP000003835"/>
    </source>
</evidence>
<protein>
    <submittedName>
        <fullName evidence="5">Response regulator receiver domain protein</fullName>
    </submittedName>
</protein>
<sequence length="454" mass="51290">MTARQIPSVISTPTLSSLEQVRSLRTLQRFQFSGELVLNDLRGHQWIFFLHLGGILYATGGVHPVRRWQRNLAIHCPQVLTHPDTIGRDLASINVKKCWDYQLLCLWVKQRRITPEQAANMIRAVLTEVVFDLAQAKQVTHQIQHNYSLPTKLVLIEINQAIAQVQLLWQTWHNAQLGEYSPNQAPVIKQPEQLRNNRSIEVYQTLTNLLDGHHTLRDLAVKQRRHVGDIAQALMPYLKSGWVELTNIPDLPTPTPNTVRNRENVGADKQESREKCRDEPRHVSPRQVLPRRVLEPGKEKVKAYPTGITPTSGKANVPKTPLTSANATSTQSLVACVDDSRWVIHTMEKVIGAAGYRFLGVENALRAIPTLLVRKPDLIFLDLVMPNVNGYELCTQLRKLSCFQNTPIVFLTGKDGAADRLHAKFVGASDFLSKPLNSRNLLTVLHKHIKQGVY</sequence>
<dbReference type="GO" id="GO:0000160">
    <property type="term" value="P:phosphorelay signal transduction system"/>
    <property type="evidence" value="ECO:0007669"/>
    <property type="project" value="InterPro"/>
</dbReference>
<evidence type="ECO:0000256" key="3">
    <source>
        <dbReference type="SAM" id="MobiDB-lite"/>
    </source>
</evidence>
<dbReference type="PANTHER" id="PTHR44591">
    <property type="entry name" value="STRESS RESPONSE REGULATOR PROTEIN 1"/>
    <property type="match status" value="1"/>
</dbReference>
<accession>B4VZ85</accession>
<name>B4VZ85_9CYAN</name>
<evidence type="ECO:0000256" key="2">
    <source>
        <dbReference type="PROSITE-ProRule" id="PRU00169"/>
    </source>
</evidence>
<dbReference type="InterPro" id="IPR050595">
    <property type="entry name" value="Bact_response_regulator"/>
</dbReference>
<dbReference type="STRING" id="118168.MC7420_4941"/>
<dbReference type="InterPro" id="IPR024186">
    <property type="entry name" value="Sig_transdc_resp-reg_PatA"/>
</dbReference>
<evidence type="ECO:0000259" key="4">
    <source>
        <dbReference type="PROSITE" id="PS50110"/>
    </source>
</evidence>
<dbReference type="RefSeq" id="WP_006104123.1">
    <property type="nucleotide sequence ID" value="NZ_DS989862.1"/>
</dbReference>
<dbReference type="EMBL" id="DS989862">
    <property type="protein sequence ID" value="EDX72668.1"/>
    <property type="molecule type" value="Genomic_DNA"/>
</dbReference>
<dbReference type="InterPro" id="IPR025497">
    <property type="entry name" value="PatA-like_N"/>
</dbReference>
<dbReference type="PIRSF" id="PIRSF005897">
    <property type="entry name" value="RR_PatA"/>
    <property type="match status" value="1"/>
</dbReference>
<dbReference type="InterPro" id="IPR001789">
    <property type="entry name" value="Sig_transdc_resp-reg_receiver"/>
</dbReference>
<dbReference type="SMART" id="SM00448">
    <property type="entry name" value="REC"/>
    <property type="match status" value="1"/>
</dbReference>
<dbReference type="SUPFAM" id="SSF52172">
    <property type="entry name" value="CheY-like"/>
    <property type="match status" value="1"/>
</dbReference>
<feature type="modified residue" description="4-aspartylphosphate" evidence="2">
    <location>
        <position position="382"/>
    </location>
</feature>
<feature type="compositionally biased region" description="Basic and acidic residues" evidence="3">
    <location>
        <begin position="260"/>
        <end position="282"/>
    </location>
</feature>
<dbReference type="Proteomes" id="UP000003835">
    <property type="component" value="Unassembled WGS sequence"/>
</dbReference>
<evidence type="ECO:0000313" key="5">
    <source>
        <dbReference type="EMBL" id="EDX72668.1"/>
    </source>
</evidence>
<dbReference type="PANTHER" id="PTHR44591:SF23">
    <property type="entry name" value="CHEY SUBFAMILY"/>
    <property type="match status" value="1"/>
</dbReference>
<dbReference type="Gene3D" id="3.40.50.2300">
    <property type="match status" value="1"/>
</dbReference>
<dbReference type="Pfam" id="PF00072">
    <property type="entry name" value="Response_reg"/>
    <property type="match status" value="1"/>
</dbReference>
<evidence type="ECO:0000256" key="1">
    <source>
        <dbReference type="ARBA" id="ARBA00022553"/>
    </source>
</evidence>
<dbReference type="AlphaFoldDB" id="B4VZ85"/>
<keyword evidence="1 2" id="KW-0597">Phosphoprotein</keyword>
<dbReference type="Pfam" id="PF14332">
    <property type="entry name" value="DUF4388"/>
    <property type="match status" value="1"/>
</dbReference>
<dbReference type="PROSITE" id="PS50110">
    <property type="entry name" value="RESPONSE_REGULATORY"/>
    <property type="match status" value="1"/>
</dbReference>
<reference evidence="5 6" key="1">
    <citation type="submission" date="2008-07" db="EMBL/GenBank/DDBJ databases">
        <authorList>
            <person name="Tandeau de Marsac N."/>
            <person name="Ferriera S."/>
            <person name="Johnson J."/>
            <person name="Kravitz S."/>
            <person name="Beeson K."/>
            <person name="Sutton G."/>
            <person name="Rogers Y.-H."/>
            <person name="Friedman R."/>
            <person name="Frazier M."/>
            <person name="Venter J.C."/>
        </authorList>
    </citation>
    <scope>NUCLEOTIDE SEQUENCE [LARGE SCALE GENOMIC DNA]</scope>
    <source>
        <strain evidence="5 6">PCC 7420</strain>
    </source>
</reference>
<gene>
    <name evidence="5" type="ORF">MC7420_4941</name>
</gene>
<organism evidence="5 6">
    <name type="scientific">Coleofasciculus chthonoplastes PCC 7420</name>
    <dbReference type="NCBI Taxonomy" id="118168"/>
    <lineage>
        <taxon>Bacteria</taxon>
        <taxon>Bacillati</taxon>
        <taxon>Cyanobacteriota</taxon>
        <taxon>Cyanophyceae</taxon>
        <taxon>Coleofasciculales</taxon>
        <taxon>Coleofasciculaceae</taxon>
        <taxon>Coleofasciculus</taxon>
    </lineage>
</organism>
<feature type="domain" description="Response regulatory" evidence="4">
    <location>
        <begin position="333"/>
        <end position="449"/>
    </location>
</feature>
<dbReference type="InterPro" id="IPR011006">
    <property type="entry name" value="CheY-like_superfamily"/>
</dbReference>
<keyword evidence="6" id="KW-1185">Reference proteome</keyword>
<proteinExistence type="predicted"/>
<dbReference type="eggNOG" id="COG3706">
    <property type="taxonomic scope" value="Bacteria"/>
</dbReference>